<evidence type="ECO:0000313" key="2">
    <source>
        <dbReference type="EMBL" id="AOP46065.1"/>
    </source>
</evidence>
<protein>
    <submittedName>
        <fullName evidence="2">Uncharacterized protein</fullName>
    </submittedName>
</protein>
<feature type="transmembrane region" description="Helical" evidence="1">
    <location>
        <begin position="61"/>
        <end position="82"/>
    </location>
</feature>
<keyword evidence="1" id="KW-0812">Transmembrane</keyword>
<keyword evidence="1" id="KW-1133">Transmembrane helix</keyword>
<keyword evidence="3" id="KW-1185">Reference proteome</keyword>
<accession>A0A1D7VH24</accession>
<keyword evidence="1" id="KW-0472">Membrane</keyword>
<reference evidence="2 3" key="1">
    <citation type="submission" date="2016-09" db="EMBL/GenBank/DDBJ databases">
        <title>Complete genome sequencing of Streptomyces lydicus 103 and metabolic pathways analysis of antibiotic biosynthesis.</title>
        <authorList>
            <person name="Jia N."/>
            <person name="Ding M.-Z."/>
            <person name="Gao F."/>
            <person name="Yuan Y.-J."/>
        </authorList>
    </citation>
    <scope>NUCLEOTIDE SEQUENCE [LARGE SCALE GENOMIC DNA]</scope>
    <source>
        <strain evidence="2 3">103</strain>
    </source>
</reference>
<name>A0A1D7VH24_9ACTN</name>
<dbReference type="KEGG" id="slc:SL103_07255"/>
<evidence type="ECO:0000256" key="1">
    <source>
        <dbReference type="SAM" id="Phobius"/>
    </source>
</evidence>
<dbReference type="AlphaFoldDB" id="A0A1D7VH24"/>
<evidence type="ECO:0000313" key="3">
    <source>
        <dbReference type="Proteomes" id="UP000094094"/>
    </source>
</evidence>
<dbReference type="Proteomes" id="UP000094094">
    <property type="component" value="Chromosome"/>
</dbReference>
<gene>
    <name evidence="2" type="ORF">SL103_07255</name>
</gene>
<feature type="transmembrane region" description="Helical" evidence="1">
    <location>
        <begin position="88"/>
        <end position="108"/>
    </location>
</feature>
<proteinExistence type="predicted"/>
<sequence length="115" mass="11659">MTVQPTISALALNQGEAAEAEGLLLTEPTGAATVRFSLAPVGMEVSASVPEKWSGDSLRTLHYLGATAASTIGPVALLTVTAGTSVPWGAAVGLGLLLILMPLAYVLLSNRQSKG</sequence>
<organism evidence="2 3">
    <name type="scientific">Streptomyces lydicus</name>
    <dbReference type="NCBI Taxonomy" id="47763"/>
    <lineage>
        <taxon>Bacteria</taxon>
        <taxon>Bacillati</taxon>
        <taxon>Actinomycetota</taxon>
        <taxon>Actinomycetes</taxon>
        <taxon>Kitasatosporales</taxon>
        <taxon>Streptomycetaceae</taxon>
        <taxon>Streptomyces</taxon>
    </lineage>
</organism>
<dbReference type="EMBL" id="CP017157">
    <property type="protein sequence ID" value="AOP46065.1"/>
    <property type="molecule type" value="Genomic_DNA"/>
</dbReference>